<dbReference type="EMBL" id="BRZM01007843">
    <property type="protein sequence ID" value="GLD57197.1"/>
    <property type="molecule type" value="Genomic_DNA"/>
</dbReference>
<evidence type="ECO:0000313" key="2">
    <source>
        <dbReference type="EMBL" id="GLD57197.1"/>
    </source>
</evidence>
<name>A0AAD3MPC3_LATJO</name>
<evidence type="ECO:0000313" key="1">
    <source>
        <dbReference type="EMBL" id="GLD57186.1"/>
    </source>
</evidence>
<dbReference type="AlphaFoldDB" id="A0AAD3MPC3"/>
<dbReference type="EMBL" id="BRZM01007842">
    <property type="protein sequence ID" value="GLD57186.1"/>
    <property type="molecule type" value="Genomic_DNA"/>
</dbReference>
<accession>A0AAD3MPC3</accession>
<gene>
    <name evidence="1" type="ORF">AKAME5_002987600</name>
    <name evidence="2" type="ORF">AKAME5_002987800</name>
</gene>
<sequence length="66" mass="7126">MTYLGQGHRGSGLVSAQDELKVLQQVNGGENICVFKGLVTPGAQTLPQGQHLLLILYYNVAVRSDE</sequence>
<reference evidence="1" key="1">
    <citation type="submission" date="2022-08" db="EMBL/GenBank/DDBJ databases">
        <title>Genome sequencing of akame (Lates japonicus).</title>
        <authorList>
            <person name="Hashiguchi Y."/>
            <person name="Takahashi H."/>
        </authorList>
    </citation>
    <scope>NUCLEOTIDE SEQUENCE</scope>
    <source>
        <strain evidence="1">Kochi</strain>
    </source>
</reference>
<organism evidence="1 3">
    <name type="scientific">Lates japonicus</name>
    <name type="common">Japanese lates</name>
    <dbReference type="NCBI Taxonomy" id="270547"/>
    <lineage>
        <taxon>Eukaryota</taxon>
        <taxon>Metazoa</taxon>
        <taxon>Chordata</taxon>
        <taxon>Craniata</taxon>
        <taxon>Vertebrata</taxon>
        <taxon>Euteleostomi</taxon>
        <taxon>Actinopterygii</taxon>
        <taxon>Neopterygii</taxon>
        <taxon>Teleostei</taxon>
        <taxon>Neoteleostei</taxon>
        <taxon>Acanthomorphata</taxon>
        <taxon>Carangaria</taxon>
        <taxon>Carangaria incertae sedis</taxon>
        <taxon>Centropomidae</taxon>
        <taxon>Lates</taxon>
    </lineage>
</organism>
<comment type="caution">
    <text evidence="1">The sequence shown here is derived from an EMBL/GenBank/DDBJ whole genome shotgun (WGS) entry which is preliminary data.</text>
</comment>
<protein>
    <submittedName>
        <fullName evidence="1">Uncharacterized protein</fullName>
    </submittedName>
</protein>
<evidence type="ECO:0000313" key="3">
    <source>
        <dbReference type="Proteomes" id="UP001279410"/>
    </source>
</evidence>
<dbReference type="Proteomes" id="UP001279410">
    <property type="component" value="Unassembled WGS sequence"/>
</dbReference>
<proteinExistence type="predicted"/>
<keyword evidence="3" id="KW-1185">Reference proteome</keyword>